<feature type="transmembrane region" description="Helical" evidence="1">
    <location>
        <begin position="117"/>
        <end position="136"/>
    </location>
</feature>
<evidence type="ECO:0000313" key="3">
    <source>
        <dbReference type="Proteomes" id="UP000248688"/>
    </source>
</evidence>
<organism evidence="2 3">
    <name type="scientific">Echinicola strongylocentroti</name>
    <dbReference type="NCBI Taxonomy" id="1795355"/>
    <lineage>
        <taxon>Bacteria</taxon>
        <taxon>Pseudomonadati</taxon>
        <taxon>Bacteroidota</taxon>
        <taxon>Cytophagia</taxon>
        <taxon>Cytophagales</taxon>
        <taxon>Cyclobacteriaceae</taxon>
        <taxon>Echinicola</taxon>
    </lineage>
</organism>
<name>A0A2Z4IRF1_9BACT</name>
<dbReference type="PANTHER" id="PTHR36974:SF1">
    <property type="entry name" value="DOXX FAMILY MEMBRANE PROTEIN"/>
    <property type="match status" value="1"/>
</dbReference>
<dbReference type="PANTHER" id="PTHR36974">
    <property type="entry name" value="MEMBRANE PROTEIN-RELATED"/>
    <property type="match status" value="1"/>
</dbReference>
<accession>A0A2Z4IRF1</accession>
<proteinExistence type="predicted"/>
<evidence type="ECO:0008006" key="4">
    <source>
        <dbReference type="Google" id="ProtNLM"/>
    </source>
</evidence>
<reference evidence="2 3" key="1">
    <citation type="submission" date="2018-06" db="EMBL/GenBank/DDBJ databases">
        <title>Echinicola strongylocentroti sp. nov., isolated from a sea urchin Strongylocentrotus intermedius.</title>
        <authorList>
            <person name="Bae S.S."/>
        </authorList>
    </citation>
    <scope>NUCLEOTIDE SEQUENCE [LARGE SCALE GENOMIC DNA]</scope>
    <source>
        <strain evidence="2 3">MEBiC08714</strain>
    </source>
</reference>
<keyword evidence="3" id="KW-1185">Reference proteome</keyword>
<feature type="transmembrane region" description="Helical" evidence="1">
    <location>
        <begin position="52"/>
        <end position="70"/>
    </location>
</feature>
<sequence length="141" mass="15763">MTIPTVKTTLAQNIFRVLLGLFMLYAGIGHMTFLRAEFQAQVPDWVPFSKDFVVLASGVAEILLGIAMVIGTNYKVYTGLALGLFFIAVFPGNIAQYVNGIDSFGLDTDTKRLVRLFFQPLLIAWALWSSGAYKYWIKQKT</sequence>
<feature type="transmembrane region" description="Helical" evidence="1">
    <location>
        <begin position="77"/>
        <end position="97"/>
    </location>
</feature>
<evidence type="ECO:0000256" key="1">
    <source>
        <dbReference type="SAM" id="Phobius"/>
    </source>
</evidence>
<dbReference type="KEGG" id="est:DN752_23330"/>
<protein>
    <recommendedName>
        <fullName evidence="4">DoxX family membrane protein</fullName>
    </recommendedName>
</protein>
<keyword evidence="1" id="KW-0472">Membrane</keyword>
<dbReference type="OrthoDB" id="9788974at2"/>
<dbReference type="EMBL" id="CP030041">
    <property type="protein sequence ID" value="AWW33320.1"/>
    <property type="molecule type" value="Genomic_DNA"/>
</dbReference>
<keyword evidence="1" id="KW-0812">Transmembrane</keyword>
<dbReference type="AlphaFoldDB" id="A0A2Z4IRF1"/>
<dbReference type="Proteomes" id="UP000248688">
    <property type="component" value="Chromosome"/>
</dbReference>
<evidence type="ECO:0000313" key="2">
    <source>
        <dbReference type="EMBL" id="AWW33320.1"/>
    </source>
</evidence>
<feature type="transmembrane region" description="Helical" evidence="1">
    <location>
        <begin position="14"/>
        <end position="32"/>
    </location>
</feature>
<gene>
    <name evidence="2" type="ORF">DN752_23330</name>
</gene>
<keyword evidence="1" id="KW-1133">Transmembrane helix</keyword>